<keyword evidence="3" id="KW-1185">Reference proteome</keyword>
<accession>A0A4U0MMK2</accession>
<evidence type="ECO:0000256" key="1">
    <source>
        <dbReference type="SAM" id="MobiDB-lite"/>
    </source>
</evidence>
<dbReference type="AlphaFoldDB" id="A0A4U0MMK2"/>
<dbReference type="Proteomes" id="UP000308697">
    <property type="component" value="Unassembled WGS sequence"/>
</dbReference>
<feature type="non-terminal residue" evidence="2">
    <location>
        <position position="70"/>
    </location>
</feature>
<protein>
    <submittedName>
        <fullName evidence="2">Uncharacterized protein</fullName>
    </submittedName>
</protein>
<sequence length="70" mass="6900">MQYAVGAPLPPPQGQTPGQQGHPGQPEHGATMSWTPHHGRPVPPGSPPSPAAPPAPPAPPAPAAPPVPPP</sequence>
<dbReference type="EMBL" id="SUMB01000018">
    <property type="protein sequence ID" value="TJZ41853.1"/>
    <property type="molecule type" value="Genomic_DNA"/>
</dbReference>
<gene>
    <name evidence="2" type="ORF">FCH28_35575</name>
</gene>
<organism evidence="2 3">
    <name type="scientific">Streptomyces piniterrae</name>
    <dbReference type="NCBI Taxonomy" id="2571125"/>
    <lineage>
        <taxon>Bacteria</taxon>
        <taxon>Bacillati</taxon>
        <taxon>Actinomycetota</taxon>
        <taxon>Actinomycetes</taxon>
        <taxon>Kitasatosporales</taxon>
        <taxon>Streptomycetaceae</taxon>
        <taxon>Streptomyces</taxon>
    </lineage>
</organism>
<comment type="caution">
    <text evidence="2">The sequence shown here is derived from an EMBL/GenBank/DDBJ whole genome shotgun (WGS) entry which is preliminary data.</text>
</comment>
<feature type="compositionally biased region" description="Low complexity" evidence="1">
    <location>
        <begin position="15"/>
        <end position="26"/>
    </location>
</feature>
<name>A0A4U0MMK2_9ACTN</name>
<feature type="region of interest" description="Disordered" evidence="1">
    <location>
        <begin position="1"/>
        <end position="70"/>
    </location>
</feature>
<evidence type="ECO:0000313" key="3">
    <source>
        <dbReference type="Proteomes" id="UP000308697"/>
    </source>
</evidence>
<evidence type="ECO:0000313" key="2">
    <source>
        <dbReference type="EMBL" id="TJZ41853.1"/>
    </source>
</evidence>
<feature type="compositionally biased region" description="Pro residues" evidence="1">
    <location>
        <begin position="41"/>
        <end position="70"/>
    </location>
</feature>
<proteinExistence type="predicted"/>
<reference evidence="2 3" key="1">
    <citation type="submission" date="2019-04" db="EMBL/GenBank/DDBJ databases">
        <title>Streptomyces piniterrae sp. nov., a heliquinomycin-producing actinomycete isolated from rhizosphere soil of Pinus yunnanensis.</title>
        <authorList>
            <person name="Zhuang X."/>
            <person name="Zhao J."/>
        </authorList>
    </citation>
    <scope>NUCLEOTIDE SEQUENCE [LARGE SCALE GENOMIC DNA]</scope>
    <source>
        <strain evidence="3">jys28</strain>
    </source>
</reference>